<gene>
    <name evidence="1" type="ORF">E2C01_062728</name>
</gene>
<proteinExistence type="predicted"/>
<sequence length="104" mass="11355">MQIILGCPRTAQIEVLRAELNLPSIMCRVQEITCCTVSRMLCMGSDSLKGSLALLYPDPQTLTTPYLRKILGVLTSVGVAEACINVVMSPLQPAWNPHRVSVDI</sequence>
<comment type="caution">
    <text evidence="1">The sequence shown here is derived from an EMBL/GenBank/DDBJ whole genome shotgun (WGS) entry which is preliminary data.</text>
</comment>
<evidence type="ECO:0000313" key="2">
    <source>
        <dbReference type="Proteomes" id="UP000324222"/>
    </source>
</evidence>
<dbReference type="Proteomes" id="UP000324222">
    <property type="component" value="Unassembled WGS sequence"/>
</dbReference>
<dbReference type="EMBL" id="VSRR010027984">
    <property type="protein sequence ID" value="MPC68526.1"/>
    <property type="molecule type" value="Genomic_DNA"/>
</dbReference>
<accession>A0A5B7HEV0</accession>
<protein>
    <submittedName>
        <fullName evidence="1">Uncharacterized protein</fullName>
    </submittedName>
</protein>
<keyword evidence="2" id="KW-1185">Reference proteome</keyword>
<organism evidence="1 2">
    <name type="scientific">Portunus trituberculatus</name>
    <name type="common">Swimming crab</name>
    <name type="synonym">Neptunus trituberculatus</name>
    <dbReference type="NCBI Taxonomy" id="210409"/>
    <lineage>
        <taxon>Eukaryota</taxon>
        <taxon>Metazoa</taxon>
        <taxon>Ecdysozoa</taxon>
        <taxon>Arthropoda</taxon>
        <taxon>Crustacea</taxon>
        <taxon>Multicrustacea</taxon>
        <taxon>Malacostraca</taxon>
        <taxon>Eumalacostraca</taxon>
        <taxon>Eucarida</taxon>
        <taxon>Decapoda</taxon>
        <taxon>Pleocyemata</taxon>
        <taxon>Brachyura</taxon>
        <taxon>Eubrachyura</taxon>
        <taxon>Portunoidea</taxon>
        <taxon>Portunidae</taxon>
        <taxon>Portuninae</taxon>
        <taxon>Portunus</taxon>
    </lineage>
</organism>
<reference evidence="1 2" key="1">
    <citation type="submission" date="2019-05" db="EMBL/GenBank/DDBJ databases">
        <title>Another draft genome of Portunus trituberculatus and its Hox gene families provides insights of decapod evolution.</title>
        <authorList>
            <person name="Jeong J.-H."/>
            <person name="Song I."/>
            <person name="Kim S."/>
            <person name="Choi T."/>
            <person name="Kim D."/>
            <person name="Ryu S."/>
            <person name="Kim W."/>
        </authorList>
    </citation>
    <scope>NUCLEOTIDE SEQUENCE [LARGE SCALE GENOMIC DNA]</scope>
    <source>
        <tissue evidence="1">Muscle</tissue>
    </source>
</reference>
<evidence type="ECO:0000313" key="1">
    <source>
        <dbReference type="EMBL" id="MPC68526.1"/>
    </source>
</evidence>
<name>A0A5B7HEV0_PORTR</name>
<dbReference type="AlphaFoldDB" id="A0A5B7HEV0"/>